<dbReference type="RefSeq" id="WP_236333794.1">
    <property type="nucleotide sequence ID" value="NZ_JAKIJS010000001.1"/>
</dbReference>
<reference evidence="2 3" key="1">
    <citation type="submission" date="2022-01" db="EMBL/GenBank/DDBJ databases">
        <title>Alkalihalobacillus sp. EGI L200015, a novel bacterium isolated from a salt lake sediment.</title>
        <authorList>
            <person name="Gao L."/>
            <person name="Fang B.-Z."/>
            <person name="Li W.-J."/>
        </authorList>
    </citation>
    <scope>NUCLEOTIDE SEQUENCE [LARGE SCALE GENOMIC DNA]</scope>
    <source>
        <strain evidence="2 3">KCTC 12718</strain>
    </source>
</reference>
<dbReference type="Proteomes" id="UP001649381">
    <property type="component" value="Unassembled WGS sequence"/>
</dbReference>
<proteinExistence type="inferred from homology"/>
<dbReference type="EMBL" id="JAKIJS010000001">
    <property type="protein sequence ID" value="MCF6137852.1"/>
    <property type="molecule type" value="Genomic_DNA"/>
</dbReference>
<comment type="similarity">
    <text evidence="1">Belongs to the asp23 family.</text>
</comment>
<accession>A0ABS9GYK8</accession>
<keyword evidence="3" id="KW-1185">Reference proteome</keyword>
<protein>
    <submittedName>
        <fullName evidence="2">Asp23/Gls24 family envelope stress response protein</fullName>
    </submittedName>
</protein>
<dbReference type="Pfam" id="PF03780">
    <property type="entry name" value="Asp23"/>
    <property type="match status" value="1"/>
</dbReference>
<evidence type="ECO:0000313" key="2">
    <source>
        <dbReference type="EMBL" id="MCF6137852.1"/>
    </source>
</evidence>
<sequence length="135" mass="15042">MNEYQTFEMEEKDSNLGKVEISPEVIEVISSLAATEVEGVSSMRGNFASGVVERFGKKSLGKGVKVELSEDGINIDVFVTMNFGVSIPDTAEKIQENIRHTLYTMTALEPNRVDVHVVGVQFEDKLNQPEEIEEF</sequence>
<dbReference type="PANTHER" id="PTHR34297:SF1">
    <property type="entry name" value="ASP23_GLS24 FAMILY ENVELOPE STRESS RESPONSE PROTEIN"/>
    <property type="match status" value="1"/>
</dbReference>
<dbReference type="InterPro" id="IPR005531">
    <property type="entry name" value="Asp23"/>
</dbReference>
<name>A0ABS9GYK8_9BACL</name>
<dbReference type="PANTHER" id="PTHR34297">
    <property type="entry name" value="HYPOTHETICAL CYTOSOLIC PROTEIN-RELATED"/>
    <property type="match status" value="1"/>
</dbReference>
<organism evidence="2 3">
    <name type="scientific">Pseudalkalibacillus berkeleyi</name>
    <dbReference type="NCBI Taxonomy" id="1069813"/>
    <lineage>
        <taxon>Bacteria</taxon>
        <taxon>Bacillati</taxon>
        <taxon>Bacillota</taxon>
        <taxon>Bacilli</taxon>
        <taxon>Bacillales</taxon>
        <taxon>Fictibacillaceae</taxon>
        <taxon>Pseudalkalibacillus</taxon>
    </lineage>
</organism>
<comment type="caution">
    <text evidence="2">The sequence shown here is derived from an EMBL/GenBank/DDBJ whole genome shotgun (WGS) entry which is preliminary data.</text>
</comment>
<gene>
    <name evidence="2" type="ORF">L2716_08925</name>
</gene>
<evidence type="ECO:0000256" key="1">
    <source>
        <dbReference type="ARBA" id="ARBA00005721"/>
    </source>
</evidence>
<evidence type="ECO:0000313" key="3">
    <source>
        <dbReference type="Proteomes" id="UP001649381"/>
    </source>
</evidence>